<evidence type="ECO:0000259" key="7">
    <source>
        <dbReference type="SMART" id="SM00657"/>
    </source>
</evidence>
<dbReference type="EMBL" id="JAGKQM010000006">
    <property type="protein sequence ID" value="KAH0922900.1"/>
    <property type="molecule type" value="Genomic_DNA"/>
</dbReference>
<reference evidence="8 9" key="1">
    <citation type="submission" date="2021-05" db="EMBL/GenBank/DDBJ databases">
        <title>Genome Assembly of Synthetic Allotetraploid Brassica napus Reveals Homoeologous Exchanges between Subgenomes.</title>
        <authorList>
            <person name="Davis J.T."/>
        </authorList>
    </citation>
    <scope>NUCLEOTIDE SEQUENCE [LARGE SCALE GENOMIC DNA]</scope>
    <source>
        <strain evidence="9">cv. Da-Ae</strain>
        <tissue evidence="8">Seedling</tissue>
    </source>
</reference>
<dbReference type="SMART" id="SM00657">
    <property type="entry name" value="RPOL4c"/>
    <property type="match status" value="1"/>
</dbReference>
<evidence type="ECO:0000256" key="3">
    <source>
        <dbReference type="ARBA" id="ARBA00016672"/>
    </source>
</evidence>
<gene>
    <name evidence="8" type="ORF">HID58_022918</name>
</gene>
<comment type="subcellular location">
    <subcellularLocation>
        <location evidence="1">Nucleus</location>
    </subcellularLocation>
</comment>
<dbReference type="InterPro" id="IPR038846">
    <property type="entry name" value="RPC9"/>
</dbReference>
<evidence type="ECO:0000313" key="8">
    <source>
        <dbReference type="EMBL" id="KAH0922900.1"/>
    </source>
</evidence>
<dbReference type="Proteomes" id="UP000824890">
    <property type="component" value="Unassembled WGS sequence"/>
</dbReference>
<dbReference type="InterPro" id="IPR038324">
    <property type="entry name" value="Rpb4/RPC9_sf"/>
</dbReference>
<comment type="caution">
    <text evidence="8">The sequence shown here is derived from an EMBL/GenBank/DDBJ whole genome shotgun (WGS) entry which is preliminary data.</text>
</comment>
<keyword evidence="6" id="KW-0539">Nucleus</keyword>
<dbReference type="InterPro" id="IPR010997">
    <property type="entry name" value="HRDC-like_sf"/>
</dbReference>
<evidence type="ECO:0000256" key="2">
    <source>
        <dbReference type="ARBA" id="ARBA00006898"/>
    </source>
</evidence>
<dbReference type="InterPro" id="IPR005574">
    <property type="entry name" value="Rpb4/RPC9"/>
</dbReference>
<evidence type="ECO:0000256" key="5">
    <source>
        <dbReference type="ARBA" id="ARBA00023163"/>
    </source>
</evidence>
<sequence length="147" mass="16541">MRSFKDNERSLARLGFTQDVDVCRVKANTDVLTNFEVLDLINSKRASKDTTRVIAAVARSEYKVCDYLNETVASTQTLESVTTFSNKCKDFKLTKVEILNIINIRPSVDFKALLDPIIAEPKERGIDIDGILELVQDLLPPLHVVET</sequence>
<feature type="domain" description="RNA polymerase Rpb4/RPC9 core" evidence="7">
    <location>
        <begin position="24"/>
        <end position="145"/>
    </location>
</feature>
<dbReference type="PANTHER" id="PTHR15561">
    <property type="entry name" value="CALCITONIN GENE-RELATED PEPTIDE-RECEPTOR COMPONENT PROTEIN"/>
    <property type="match status" value="1"/>
</dbReference>
<evidence type="ECO:0000256" key="6">
    <source>
        <dbReference type="ARBA" id="ARBA00023242"/>
    </source>
</evidence>
<accession>A0ABQ8D2Y9</accession>
<protein>
    <recommendedName>
        <fullName evidence="3">DNA-directed RNA polymerase III subunit RPC9</fullName>
    </recommendedName>
</protein>
<dbReference type="Pfam" id="PF03874">
    <property type="entry name" value="RNA_pol_Rpb4"/>
    <property type="match status" value="1"/>
</dbReference>
<organism evidence="8 9">
    <name type="scientific">Brassica napus</name>
    <name type="common">Rape</name>
    <dbReference type="NCBI Taxonomy" id="3708"/>
    <lineage>
        <taxon>Eukaryota</taxon>
        <taxon>Viridiplantae</taxon>
        <taxon>Streptophyta</taxon>
        <taxon>Embryophyta</taxon>
        <taxon>Tracheophyta</taxon>
        <taxon>Spermatophyta</taxon>
        <taxon>Magnoliopsida</taxon>
        <taxon>eudicotyledons</taxon>
        <taxon>Gunneridae</taxon>
        <taxon>Pentapetalae</taxon>
        <taxon>rosids</taxon>
        <taxon>malvids</taxon>
        <taxon>Brassicales</taxon>
        <taxon>Brassicaceae</taxon>
        <taxon>Brassiceae</taxon>
        <taxon>Brassica</taxon>
    </lineage>
</organism>
<evidence type="ECO:0000313" key="9">
    <source>
        <dbReference type="Proteomes" id="UP000824890"/>
    </source>
</evidence>
<name>A0ABQ8D2Y9_BRANA</name>
<dbReference type="PANTHER" id="PTHR15561:SF0">
    <property type="entry name" value="DNA-DIRECTED RNA POLYMERASE III SUBUNIT RPC9"/>
    <property type="match status" value="1"/>
</dbReference>
<evidence type="ECO:0000256" key="1">
    <source>
        <dbReference type="ARBA" id="ARBA00004123"/>
    </source>
</evidence>
<keyword evidence="4" id="KW-0240">DNA-directed RNA polymerase</keyword>
<keyword evidence="9" id="KW-1185">Reference proteome</keyword>
<proteinExistence type="inferred from homology"/>
<dbReference type="InterPro" id="IPR006590">
    <property type="entry name" value="RNA_pol_Rpb4/RPC9_core"/>
</dbReference>
<dbReference type="SUPFAM" id="SSF47819">
    <property type="entry name" value="HRDC-like"/>
    <property type="match status" value="1"/>
</dbReference>
<evidence type="ECO:0000256" key="4">
    <source>
        <dbReference type="ARBA" id="ARBA00022478"/>
    </source>
</evidence>
<dbReference type="Gene3D" id="1.20.1250.40">
    <property type="match status" value="1"/>
</dbReference>
<comment type="similarity">
    <text evidence="2">Belongs to the eukaryotic RPC9 RNA polymerase subunit family.</text>
</comment>
<keyword evidence="5" id="KW-0804">Transcription</keyword>